<dbReference type="AlphaFoldDB" id="A0A7J6D542"/>
<dbReference type="EMBL" id="JAAMOB010000004">
    <property type="protein sequence ID" value="KAF4114383.1"/>
    <property type="molecule type" value="Genomic_DNA"/>
</dbReference>
<protein>
    <recommendedName>
        <fullName evidence="3">Retrotransposon gag domain-containing protein</fullName>
    </recommendedName>
</protein>
<reference evidence="1 2" key="1">
    <citation type="submission" date="2020-04" db="EMBL/GenBank/DDBJ databases">
        <title>Chromosome-level genome assembly of a cyprinid fish Onychostoma macrolepis by integration of Nanopore Sequencing, Bionano and Hi-C technology.</title>
        <authorList>
            <person name="Wang D."/>
        </authorList>
    </citation>
    <scope>NUCLEOTIDE SEQUENCE [LARGE SCALE GENOMIC DNA]</scope>
    <source>
        <strain evidence="1">SWU-2019</strain>
        <tissue evidence="1">Muscle</tissue>
    </source>
</reference>
<dbReference type="Proteomes" id="UP000579812">
    <property type="component" value="Unassembled WGS sequence"/>
</dbReference>
<keyword evidence="2" id="KW-1185">Reference proteome</keyword>
<organism evidence="1 2">
    <name type="scientific">Onychostoma macrolepis</name>
    <dbReference type="NCBI Taxonomy" id="369639"/>
    <lineage>
        <taxon>Eukaryota</taxon>
        <taxon>Metazoa</taxon>
        <taxon>Chordata</taxon>
        <taxon>Craniata</taxon>
        <taxon>Vertebrata</taxon>
        <taxon>Euteleostomi</taxon>
        <taxon>Actinopterygii</taxon>
        <taxon>Neopterygii</taxon>
        <taxon>Teleostei</taxon>
        <taxon>Ostariophysi</taxon>
        <taxon>Cypriniformes</taxon>
        <taxon>Cyprinidae</taxon>
        <taxon>Acrossocheilinae</taxon>
        <taxon>Onychostoma</taxon>
    </lineage>
</organism>
<evidence type="ECO:0008006" key="3">
    <source>
        <dbReference type="Google" id="ProtNLM"/>
    </source>
</evidence>
<proteinExistence type="predicted"/>
<comment type="caution">
    <text evidence="1">The sequence shown here is derived from an EMBL/GenBank/DDBJ whole genome shotgun (WGS) entry which is preliminary data.</text>
</comment>
<evidence type="ECO:0000313" key="2">
    <source>
        <dbReference type="Proteomes" id="UP000579812"/>
    </source>
</evidence>
<gene>
    <name evidence="1" type="ORF">G5714_004606</name>
</gene>
<accession>A0A7J6D542</accession>
<sequence>MPCTSLPCRDRILPAHMGPAGKFLDIRQGDRTIEDYAGDFVGMARQSATEKTCLMVIFWGGLADPFKSMMPYWAPEESLEDYINLALQLSGSAFRVELAAEPATEAAIKGALEASSAAPSTSSPLPERPGLISCVQEPPLMFEANGKSYHRNNAETQLLCLTQPPTHAWKKHIFNLLKSHM</sequence>
<evidence type="ECO:0000313" key="1">
    <source>
        <dbReference type="EMBL" id="KAF4114383.1"/>
    </source>
</evidence>
<name>A0A7J6D542_9TELE</name>